<feature type="transmembrane region" description="Helical" evidence="1">
    <location>
        <begin position="330"/>
        <end position="349"/>
    </location>
</feature>
<evidence type="ECO:0000313" key="2">
    <source>
        <dbReference type="EMBL" id="TGN39937.1"/>
    </source>
</evidence>
<dbReference type="EMBL" id="SRPF01000002">
    <property type="protein sequence ID" value="TGN39937.1"/>
    <property type="molecule type" value="Genomic_DNA"/>
</dbReference>
<evidence type="ECO:0008006" key="4">
    <source>
        <dbReference type="Google" id="ProtNLM"/>
    </source>
</evidence>
<accession>A0A4Z1BJF2</accession>
<organism evidence="2 3">
    <name type="scientific">Marinobacter confluentis</name>
    <dbReference type="NCBI Taxonomy" id="1697557"/>
    <lineage>
        <taxon>Bacteria</taxon>
        <taxon>Pseudomonadati</taxon>
        <taxon>Pseudomonadota</taxon>
        <taxon>Gammaproteobacteria</taxon>
        <taxon>Pseudomonadales</taxon>
        <taxon>Marinobacteraceae</taxon>
        <taxon>Marinobacter</taxon>
    </lineage>
</organism>
<protein>
    <recommendedName>
        <fullName evidence="4">Glycosyltransferase RgtA/B/C/D-like domain-containing protein</fullName>
    </recommendedName>
</protein>
<keyword evidence="1" id="KW-0472">Membrane</keyword>
<keyword evidence="1" id="KW-1133">Transmembrane helix</keyword>
<sequence length="399" mass="44704">MPQLSSFSLAELAVPVLFIFFAGLFATWFVTRSVLLSLLLPFIKAGVFLFYYGSLFDGTWTFLDDWNYIHKGESLLGQGISITNFWSDVPALFSAAGGQHFVYYLFNADAFRLFGPEYYAPVAINIALTFVAAAFMSKAAICGLYVPQRLTTGAYTFFVLSPNLIAWSTVMNGKDTIVMTGTAMAAYAVSQSEMGNHRRALLSGLMVGLVLFFTRFYTPLLMLTALGGAILLNGNGRRYPWIWLLAISGLVVVSSTLGISRLASAFSQLQEGFVNPVYGSIRYLLTPIPFNTTEQYSFINLPQLFYWMLIPFMGYGVYRTWRRATLTSRFIVIYFLLIVMLYAIFGELQGPRHRYQLEVLIVTFQFLGILSVIKQMGFRRSGQKISRSSVVIDNSGART</sequence>
<evidence type="ECO:0000313" key="3">
    <source>
        <dbReference type="Proteomes" id="UP000298325"/>
    </source>
</evidence>
<name>A0A4Z1BJF2_9GAMM</name>
<feature type="transmembrane region" description="Helical" evidence="1">
    <location>
        <begin position="38"/>
        <end position="56"/>
    </location>
</feature>
<gene>
    <name evidence="2" type="ORF">E5Q11_06465</name>
</gene>
<feature type="transmembrane region" description="Helical" evidence="1">
    <location>
        <begin position="152"/>
        <end position="170"/>
    </location>
</feature>
<dbReference type="OrthoDB" id="1495781at2"/>
<feature type="transmembrane region" description="Helical" evidence="1">
    <location>
        <begin position="296"/>
        <end position="318"/>
    </location>
</feature>
<comment type="caution">
    <text evidence="2">The sequence shown here is derived from an EMBL/GenBank/DDBJ whole genome shotgun (WGS) entry which is preliminary data.</text>
</comment>
<dbReference type="RefSeq" id="WP_135802601.1">
    <property type="nucleotide sequence ID" value="NZ_SRPF01000002.1"/>
</dbReference>
<proteinExistence type="predicted"/>
<dbReference type="AlphaFoldDB" id="A0A4Z1BJF2"/>
<reference evidence="2 3" key="1">
    <citation type="submission" date="2019-04" db="EMBL/GenBank/DDBJ databases">
        <authorList>
            <person name="Park S."/>
            <person name="Yoon J.-H."/>
        </authorList>
    </citation>
    <scope>NUCLEOTIDE SEQUENCE [LARGE SCALE GENOMIC DNA]</scope>
    <source>
        <strain evidence="2 3">HJM-18</strain>
    </source>
</reference>
<feature type="transmembrane region" description="Helical" evidence="1">
    <location>
        <begin position="355"/>
        <end position="373"/>
    </location>
</feature>
<feature type="transmembrane region" description="Helical" evidence="1">
    <location>
        <begin position="118"/>
        <end position="146"/>
    </location>
</feature>
<feature type="transmembrane region" description="Helical" evidence="1">
    <location>
        <begin position="12"/>
        <end position="31"/>
    </location>
</feature>
<feature type="transmembrane region" description="Helical" evidence="1">
    <location>
        <begin position="241"/>
        <end position="260"/>
    </location>
</feature>
<evidence type="ECO:0000256" key="1">
    <source>
        <dbReference type="SAM" id="Phobius"/>
    </source>
</evidence>
<keyword evidence="1" id="KW-0812">Transmembrane</keyword>
<dbReference type="Proteomes" id="UP000298325">
    <property type="component" value="Unassembled WGS sequence"/>
</dbReference>
<keyword evidence="3" id="KW-1185">Reference proteome</keyword>